<keyword evidence="1" id="KW-0812">Transmembrane</keyword>
<sequence length="70" mass="7856">MSEGMQNAEYCESKLIKRAIVRAGASLVVTLILQTGALLWWGGQMSARMDYVERGLDTVTQRVHAMEIDR</sequence>
<comment type="caution">
    <text evidence="2">The sequence shown here is derived from an EMBL/GenBank/DDBJ whole genome shotgun (WGS) entry which is preliminary data.</text>
</comment>
<accession>X0Z9E9</accession>
<feature type="transmembrane region" description="Helical" evidence="1">
    <location>
        <begin position="20"/>
        <end position="41"/>
    </location>
</feature>
<name>X0Z9E9_9ZZZZ</name>
<keyword evidence="1" id="KW-1133">Transmembrane helix</keyword>
<evidence type="ECO:0000313" key="2">
    <source>
        <dbReference type="EMBL" id="GAG45096.1"/>
    </source>
</evidence>
<dbReference type="AlphaFoldDB" id="X0Z9E9"/>
<keyword evidence="1" id="KW-0472">Membrane</keyword>
<evidence type="ECO:0000256" key="1">
    <source>
        <dbReference type="SAM" id="Phobius"/>
    </source>
</evidence>
<dbReference type="EMBL" id="BARS01055380">
    <property type="protein sequence ID" value="GAG45096.1"/>
    <property type="molecule type" value="Genomic_DNA"/>
</dbReference>
<reference evidence="2" key="1">
    <citation type="journal article" date="2014" name="Front. Microbiol.">
        <title>High frequency of phylogenetically diverse reductive dehalogenase-homologous genes in deep subseafloor sedimentary metagenomes.</title>
        <authorList>
            <person name="Kawai M."/>
            <person name="Futagami T."/>
            <person name="Toyoda A."/>
            <person name="Takaki Y."/>
            <person name="Nishi S."/>
            <person name="Hori S."/>
            <person name="Arai W."/>
            <person name="Tsubouchi T."/>
            <person name="Morono Y."/>
            <person name="Uchiyama I."/>
            <person name="Ito T."/>
            <person name="Fujiyama A."/>
            <person name="Inagaki F."/>
            <person name="Takami H."/>
        </authorList>
    </citation>
    <scope>NUCLEOTIDE SEQUENCE</scope>
    <source>
        <strain evidence="2">Expedition CK06-06</strain>
    </source>
</reference>
<organism evidence="2">
    <name type="scientific">marine sediment metagenome</name>
    <dbReference type="NCBI Taxonomy" id="412755"/>
    <lineage>
        <taxon>unclassified sequences</taxon>
        <taxon>metagenomes</taxon>
        <taxon>ecological metagenomes</taxon>
    </lineage>
</organism>
<protein>
    <submittedName>
        <fullName evidence="2">Uncharacterized protein</fullName>
    </submittedName>
</protein>
<proteinExistence type="predicted"/>
<gene>
    <name evidence="2" type="ORF">S01H1_81771</name>
</gene>